<name>A0A915JSD3_ROMCU</name>
<evidence type="ECO:0000259" key="3">
    <source>
        <dbReference type="SMART" id="SM01329"/>
    </source>
</evidence>
<organism evidence="4 5">
    <name type="scientific">Romanomermis culicivorax</name>
    <name type="common">Nematode worm</name>
    <dbReference type="NCBI Taxonomy" id="13658"/>
    <lineage>
        <taxon>Eukaryota</taxon>
        <taxon>Metazoa</taxon>
        <taxon>Ecdysozoa</taxon>
        <taxon>Nematoda</taxon>
        <taxon>Enoplea</taxon>
        <taxon>Dorylaimia</taxon>
        <taxon>Mermithida</taxon>
        <taxon>Mermithoidea</taxon>
        <taxon>Mermithidae</taxon>
        <taxon>Romanomermis</taxon>
    </lineage>
</organism>
<dbReference type="InterPro" id="IPR024084">
    <property type="entry name" value="IsoPropMal-DH-like_dom"/>
</dbReference>
<dbReference type="Pfam" id="PF00180">
    <property type="entry name" value="Iso_dh"/>
    <property type="match status" value="1"/>
</dbReference>
<dbReference type="AlphaFoldDB" id="A0A915JSD3"/>
<protein>
    <submittedName>
        <fullName evidence="5">Isopropylmalate dehydrogenase-like domain-containing protein</fullName>
    </submittedName>
</protein>
<feature type="domain" description="Isopropylmalate dehydrogenase-like" evidence="3">
    <location>
        <begin position="26"/>
        <end position="196"/>
    </location>
</feature>
<proteinExistence type="inferred from homology"/>
<dbReference type="SMART" id="SM01329">
    <property type="entry name" value="Iso_dh"/>
    <property type="match status" value="1"/>
</dbReference>
<accession>A0A915JSD3</accession>
<dbReference type="GO" id="GO:0006099">
    <property type="term" value="P:tricarboxylic acid cycle"/>
    <property type="evidence" value="ECO:0007669"/>
    <property type="project" value="UniProtKB-KW"/>
</dbReference>
<keyword evidence="4" id="KW-1185">Reference proteome</keyword>
<reference evidence="5" key="1">
    <citation type="submission" date="2022-11" db="UniProtKB">
        <authorList>
            <consortium name="WormBaseParasite"/>
        </authorList>
    </citation>
    <scope>IDENTIFICATION</scope>
</reference>
<dbReference type="Proteomes" id="UP000887565">
    <property type="component" value="Unplaced"/>
</dbReference>
<dbReference type="SUPFAM" id="SSF53659">
    <property type="entry name" value="Isocitrate/Isopropylmalate dehydrogenase-like"/>
    <property type="match status" value="1"/>
</dbReference>
<keyword evidence="2" id="KW-0816">Tricarboxylic acid cycle</keyword>
<evidence type="ECO:0000313" key="4">
    <source>
        <dbReference type="Proteomes" id="UP000887565"/>
    </source>
</evidence>
<dbReference type="GO" id="GO:0006102">
    <property type="term" value="P:isocitrate metabolic process"/>
    <property type="evidence" value="ECO:0007669"/>
    <property type="project" value="TreeGrafter"/>
</dbReference>
<dbReference type="GO" id="GO:0005739">
    <property type="term" value="C:mitochondrion"/>
    <property type="evidence" value="ECO:0007669"/>
    <property type="project" value="TreeGrafter"/>
</dbReference>
<evidence type="ECO:0000256" key="2">
    <source>
        <dbReference type="ARBA" id="ARBA00022532"/>
    </source>
</evidence>
<dbReference type="Gene3D" id="3.40.718.10">
    <property type="entry name" value="Isopropylmalate Dehydrogenase"/>
    <property type="match status" value="1"/>
</dbReference>
<dbReference type="OMA" id="WNEIERT"/>
<dbReference type="PANTHER" id="PTHR11835">
    <property type="entry name" value="DECARBOXYLATING DEHYDROGENASES-ISOCITRATE, ISOPROPYLMALATE, TARTRATE"/>
    <property type="match status" value="1"/>
</dbReference>
<evidence type="ECO:0000313" key="5">
    <source>
        <dbReference type="WBParaSite" id="nRc.2.0.1.t28984-RA"/>
    </source>
</evidence>
<evidence type="ECO:0000256" key="1">
    <source>
        <dbReference type="ARBA" id="ARBA00007769"/>
    </source>
</evidence>
<comment type="similarity">
    <text evidence="1">Belongs to the isocitrate and isopropylmalate dehydrogenases family.</text>
</comment>
<sequence length="196" mass="21952">MQHIIHKTFSPDLLKLPLAKYGGRQTVTALPGDGIGPEMINHVQNIFEIAQVPIDFETIKLDSQQTSDNNDLQNAIISIERNGVGIKGNIETKFTDSSVVSRNVALRVQLDLFANVLRCVSLPNVKCKYQNLDVILVRENTEGEYSGIEHETVPGVVESLKIVTRRNIDRIARFAFELAVKYDRKKVTAVHKANIM</sequence>
<dbReference type="PANTHER" id="PTHR11835:SF60">
    <property type="entry name" value="ISOCITRATE DEHYDROGENASE [NAD] SUBUNIT, MITOCHONDRIAL"/>
    <property type="match status" value="1"/>
</dbReference>
<dbReference type="WBParaSite" id="nRc.2.0.1.t28984-RA">
    <property type="protein sequence ID" value="nRc.2.0.1.t28984-RA"/>
    <property type="gene ID" value="nRc.2.0.1.g28984"/>
</dbReference>